<dbReference type="SMART" id="SM00173">
    <property type="entry name" value="RAS"/>
    <property type="match status" value="1"/>
</dbReference>
<dbReference type="SMART" id="SM00175">
    <property type="entry name" value="RAB"/>
    <property type="match status" value="1"/>
</dbReference>
<dbReference type="SMART" id="SM00174">
    <property type="entry name" value="RHO"/>
    <property type="match status" value="1"/>
</dbReference>
<reference evidence="2" key="1">
    <citation type="submission" date="2021-01" db="EMBL/GenBank/DDBJ databases">
        <authorList>
            <consortium name="Genoscope - CEA"/>
            <person name="William W."/>
        </authorList>
    </citation>
    <scope>NUCLEOTIDE SEQUENCE</scope>
</reference>
<dbReference type="InterPro" id="IPR001806">
    <property type="entry name" value="Small_GTPase"/>
</dbReference>
<dbReference type="PROSITE" id="PS51419">
    <property type="entry name" value="RAB"/>
    <property type="match status" value="1"/>
</dbReference>
<dbReference type="EMBL" id="CAJJDN010000068">
    <property type="protein sequence ID" value="CAD8097523.1"/>
    <property type="molecule type" value="Genomic_DNA"/>
</dbReference>
<evidence type="ECO:0000313" key="3">
    <source>
        <dbReference type="Proteomes" id="UP000692954"/>
    </source>
</evidence>
<dbReference type="InterPro" id="IPR050209">
    <property type="entry name" value="Rab_GTPases_membrane_traffic"/>
</dbReference>
<protein>
    <submittedName>
        <fullName evidence="2">Uncharacterized protein</fullName>
    </submittedName>
</protein>
<evidence type="ECO:0000313" key="2">
    <source>
        <dbReference type="EMBL" id="CAD8097523.1"/>
    </source>
</evidence>
<proteinExistence type="inferred from homology"/>
<keyword evidence="3" id="KW-1185">Reference proteome</keyword>
<comment type="caution">
    <text evidence="2">The sequence shown here is derived from an EMBL/GenBank/DDBJ whole genome shotgun (WGS) entry which is preliminary data.</text>
</comment>
<sequence length="228" mass="25810">MDSQQNGNVIDHVFKIILLGSSAVGKSQILLRFTKDQFNLSTNNTIGVEFSAKVLEIDNKKIRVQVWDTAGQEKYKAIAKAYYKGAVGAFLVYDITNKSSYLEVDRWLLEIKEYSDQQNLVLMLIGNKNDIETERKVSKEEAIKYAQSKKMGFLETSALTGHNIEFAFKQITEEILRNIQETQDDDDEFQQTAAQYSKKKGQNSNASFLKAADHQIKKNNQNSSGSCC</sequence>
<dbReference type="PANTHER" id="PTHR47979">
    <property type="entry name" value="DRAB11-RELATED"/>
    <property type="match status" value="1"/>
</dbReference>
<accession>A0A8S1P395</accession>
<organism evidence="2 3">
    <name type="scientific">Paramecium sonneborni</name>
    <dbReference type="NCBI Taxonomy" id="65129"/>
    <lineage>
        <taxon>Eukaryota</taxon>
        <taxon>Sar</taxon>
        <taxon>Alveolata</taxon>
        <taxon>Ciliophora</taxon>
        <taxon>Intramacronucleata</taxon>
        <taxon>Oligohymenophorea</taxon>
        <taxon>Peniculida</taxon>
        <taxon>Parameciidae</taxon>
        <taxon>Paramecium</taxon>
    </lineage>
</organism>
<dbReference type="Pfam" id="PF00071">
    <property type="entry name" value="Ras"/>
    <property type="match status" value="1"/>
</dbReference>
<gene>
    <name evidence="2" type="ORF">PSON_ATCC_30995.1.T0680193</name>
</gene>
<dbReference type="PROSITE" id="PS51421">
    <property type="entry name" value="RAS"/>
    <property type="match status" value="1"/>
</dbReference>
<dbReference type="SMART" id="SM00176">
    <property type="entry name" value="RAN"/>
    <property type="match status" value="1"/>
</dbReference>
<dbReference type="NCBIfam" id="TIGR00231">
    <property type="entry name" value="small_GTP"/>
    <property type="match status" value="1"/>
</dbReference>
<dbReference type="InterPro" id="IPR005225">
    <property type="entry name" value="Small_GTP-bd"/>
</dbReference>
<dbReference type="GO" id="GO:0003924">
    <property type="term" value="F:GTPase activity"/>
    <property type="evidence" value="ECO:0007669"/>
    <property type="project" value="InterPro"/>
</dbReference>
<dbReference type="Proteomes" id="UP000692954">
    <property type="component" value="Unassembled WGS sequence"/>
</dbReference>
<dbReference type="GO" id="GO:0005525">
    <property type="term" value="F:GTP binding"/>
    <property type="evidence" value="ECO:0007669"/>
    <property type="project" value="InterPro"/>
</dbReference>
<dbReference type="FunFam" id="3.40.50.300:FF:002896">
    <property type="entry name" value="ras-related protein RABA2a-like"/>
    <property type="match status" value="1"/>
</dbReference>
<evidence type="ECO:0000256" key="1">
    <source>
        <dbReference type="ARBA" id="ARBA00006270"/>
    </source>
</evidence>
<comment type="similarity">
    <text evidence="1">Belongs to the small GTPase superfamily. Rab family.</text>
</comment>
<name>A0A8S1P395_9CILI</name>
<dbReference type="SMART" id="SM00177">
    <property type="entry name" value="ARF"/>
    <property type="match status" value="1"/>
</dbReference>
<dbReference type="PROSITE" id="PS51420">
    <property type="entry name" value="RHO"/>
    <property type="match status" value="1"/>
</dbReference>
<dbReference type="AlphaFoldDB" id="A0A8S1P395"/>